<feature type="domain" description="Conserved oligomeric complex COG6 N-terminal" evidence="13">
    <location>
        <begin position="75"/>
        <end position="164"/>
    </location>
</feature>
<accession>A0A9W7XJL6</accession>
<dbReference type="GO" id="GO:0017119">
    <property type="term" value="C:Golgi transport complex"/>
    <property type="evidence" value="ECO:0007669"/>
    <property type="project" value="UniProtKB-UniRule"/>
</dbReference>
<comment type="similarity">
    <text evidence="2 10">Belongs to the COG6 family.</text>
</comment>
<keyword evidence="6 10" id="KW-0333">Golgi apparatus</keyword>
<reference evidence="15" key="1">
    <citation type="submission" date="2022-07" db="EMBL/GenBank/DDBJ databases">
        <title>Phylogenomic reconstructions and comparative analyses of Kickxellomycotina fungi.</title>
        <authorList>
            <person name="Reynolds N.K."/>
            <person name="Stajich J.E."/>
            <person name="Barry K."/>
            <person name="Grigoriev I.V."/>
            <person name="Crous P."/>
            <person name="Smith M.E."/>
        </authorList>
    </citation>
    <scope>NUCLEOTIDE SEQUENCE</scope>
    <source>
        <strain evidence="15">NBRC 105413</strain>
    </source>
</reference>
<dbReference type="EMBL" id="JANBOH010000157">
    <property type="protein sequence ID" value="KAJ1644553.1"/>
    <property type="molecule type" value="Genomic_DNA"/>
</dbReference>
<dbReference type="GO" id="GO:0015031">
    <property type="term" value="P:protein transport"/>
    <property type="evidence" value="ECO:0007669"/>
    <property type="project" value="UniProtKB-KW"/>
</dbReference>
<sequence length="661" mass="73489">MHLHQPRLLSQQQQQQQQQPCEPRAAPGSLGRRVLQITQVPLDDPVVRQTLEALSLCYDQYDGSKDTGLTGLARHRDVRGDMQECTMQLDVEFARSLGMVDQVFEQLETSLDRVDQQCKHLRALVDQALRATAEVAQVASVVDDERRELALREQLAVEFVRRFSPDEAQARRLLRSPLAVDTGYFEALESVEAKRSECLKIMGAGQTAVRDLADELQMLESRAFDNLLRWLIDQVRELGRMTPDVDRWMRVALDKLRSHAALFDAGISEIARVRCEVLGREFIVALTTGGGGPGVLPRPIEAHAGDPQRYVGDMLAWVHQSCASEKEFFDALGLHQECAHMLAVALTSVARPLEIRVVQTTREMNMPVALYRVYSLLAFYHVLFNALFSTQSQATEFMDTIGSLARGTRAMLVDALERMADLVIGDFENVTTVLEAPASLGSLLQELSQIVRLHADDSLALATAEENTMQSSKDDIVDDITDILNKLIDEAQFLTDAAVIENNSGVQLRQYERSLFELNVLATVREAMANEDTSNSGSVGVLASWMPVLAQRQDAASSRLCDHLVNILKERSKLPFNASADILFADVQAFNGVLKMATDLDVTRLVSRLKDHALARSIAQSVVHSFVAEYAQLYDKICQENTTDQNILSALLSPDTVSTLL</sequence>
<keyword evidence="7 10" id="KW-0472">Membrane</keyword>
<dbReference type="PANTHER" id="PTHR21506">
    <property type="entry name" value="COMPONENT OF OLIGOMERIC GOLGI COMPLEX 6"/>
    <property type="match status" value="1"/>
</dbReference>
<keyword evidence="5 10" id="KW-0653">Protein transport</keyword>
<evidence type="ECO:0000256" key="11">
    <source>
        <dbReference type="SAM" id="Coils"/>
    </source>
</evidence>
<dbReference type="Proteomes" id="UP001145021">
    <property type="component" value="Unassembled WGS sequence"/>
</dbReference>
<comment type="function">
    <text evidence="9">Acts as a component of the peripheral membrane COG complex that is involved in intra-Golgi protein trafficking. COG is located at the cis-Golgi, and regulates tethering of retrograde intra-Golgi vesicles and possibly a number of other membrane trafficking events.</text>
</comment>
<evidence type="ECO:0000256" key="3">
    <source>
        <dbReference type="ARBA" id="ARBA00020973"/>
    </source>
</evidence>
<evidence type="ECO:0000256" key="2">
    <source>
        <dbReference type="ARBA" id="ARBA00011023"/>
    </source>
</evidence>
<evidence type="ECO:0000256" key="7">
    <source>
        <dbReference type="ARBA" id="ARBA00023136"/>
    </source>
</evidence>
<evidence type="ECO:0000259" key="13">
    <source>
        <dbReference type="Pfam" id="PF06419"/>
    </source>
</evidence>
<dbReference type="Pfam" id="PF20653">
    <property type="entry name" value="COG6_C"/>
    <property type="match status" value="1"/>
</dbReference>
<dbReference type="InterPro" id="IPR010490">
    <property type="entry name" value="COG6"/>
</dbReference>
<gene>
    <name evidence="15" type="primary">COG6</name>
    <name evidence="15" type="ORF">LPJ64_003774</name>
</gene>
<evidence type="ECO:0000259" key="14">
    <source>
        <dbReference type="Pfam" id="PF20653"/>
    </source>
</evidence>
<keyword evidence="11" id="KW-0175">Coiled coil</keyword>
<evidence type="ECO:0000256" key="1">
    <source>
        <dbReference type="ARBA" id="ARBA00004395"/>
    </source>
</evidence>
<evidence type="ECO:0000256" key="5">
    <source>
        <dbReference type="ARBA" id="ARBA00022927"/>
    </source>
</evidence>
<dbReference type="Pfam" id="PF06419">
    <property type="entry name" value="COG6_N"/>
    <property type="match status" value="1"/>
</dbReference>
<evidence type="ECO:0000256" key="10">
    <source>
        <dbReference type="RuleBase" id="RU365075"/>
    </source>
</evidence>
<dbReference type="SMART" id="SM01087">
    <property type="entry name" value="COG6"/>
    <property type="match status" value="1"/>
</dbReference>
<evidence type="ECO:0000256" key="8">
    <source>
        <dbReference type="ARBA" id="ARBA00031348"/>
    </source>
</evidence>
<comment type="caution">
    <text evidence="15">The sequence shown here is derived from an EMBL/GenBank/DDBJ whole genome shotgun (WGS) entry which is preliminary data.</text>
</comment>
<evidence type="ECO:0000256" key="12">
    <source>
        <dbReference type="SAM" id="MobiDB-lite"/>
    </source>
</evidence>
<comment type="subcellular location">
    <subcellularLocation>
        <location evidence="1 10">Golgi apparatus membrane</location>
        <topology evidence="1 10">Peripheral membrane protein</topology>
    </subcellularLocation>
</comment>
<dbReference type="PANTHER" id="PTHR21506:SF0">
    <property type="entry name" value="CONSERVED OLIGOMERIC GOLGI COMPLEX SUBUNIT 6"/>
    <property type="match status" value="1"/>
</dbReference>
<dbReference type="GO" id="GO:0006891">
    <property type="term" value="P:intra-Golgi vesicle-mediated transport"/>
    <property type="evidence" value="ECO:0007669"/>
    <property type="project" value="UniProtKB-UniRule"/>
</dbReference>
<feature type="domain" description="Conserved Oligomeric Golgi complex subunit 6 C-terminal" evidence="14">
    <location>
        <begin position="206"/>
        <end position="660"/>
    </location>
</feature>
<evidence type="ECO:0000313" key="15">
    <source>
        <dbReference type="EMBL" id="KAJ1644553.1"/>
    </source>
</evidence>
<evidence type="ECO:0000256" key="9">
    <source>
        <dbReference type="ARBA" id="ARBA00043873"/>
    </source>
</evidence>
<protein>
    <recommendedName>
        <fullName evidence="3 10">Conserved oligomeric Golgi complex subunit 6</fullName>
        <shortName evidence="10">COG complex subunit 6</shortName>
    </recommendedName>
    <alternativeName>
        <fullName evidence="8 10">Component of oligomeric Golgi complex 6</fullName>
    </alternativeName>
</protein>
<comment type="subunit">
    <text evidence="10">Component of the conserved oligomeric Golgi complex.</text>
</comment>
<organism evidence="15 16">
    <name type="scientific">Coemansia asiatica</name>
    <dbReference type="NCBI Taxonomy" id="1052880"/>
    <lineage>
        <taxon>Eukaryota</taxon>
        <taxon>Fungi</taxon>
        <taxon>Fungi incertae sedis</taxon>
        <taxon>Zoopagomycota</taxon>
        <taxon>Kickxellomycotina</taxon>
        <taxon>Kickxellomycetes</taxon>
        <taxon>Kickxellales</taxon>
        <taxon>Kickxellaceae</taxon>
        <taxon>Coemansia</taxon>
    </lineage>
</organism>
<evidence type="ECO:0000256" key="6">
    <source>
        <dbReference type="ARBA" id="ARBA00023034"/>
    </source>
</evidence>
<name>A0A9W7XJL6_9FUNG</name>
<feature type="coiled-coil region" evidence="11">
    <location>
        <begin position="104"/>
        <end position="131"/>
    </location>
</feature>
<proteinExistence type="inferred from homology"/>
<dbReference type="GO" id="GO:0000139">
    <property type="term" value="C:Golgi membrane"/>
    <property type="evidence" value="ECO:0007669"/>
    <property type="project" value="UniProtKB-SubCell"/>
</dbReference>
<dbReference type="InterPro" id="IPR048369">
    <property type="entry name" value="COG6_C"/>
</dbReference>
<comment type="function">
    <text evidence="10">Acts as component of the peripheral membrane COG complex that is involved in intra-Golgi protein trafficking. COG is located at the cis-Golgi, and regulates tethering of retrograde intra-Golgi vesicles and possibly a number of other membrane trafficking events.</text>
</comment>
<dbReference type="InterPro" id="IPR048368">
    <property type="entry name" value="COG6_N"/>
</dbReference>
<evidence type="ECO:0000256" key="4">
    <source>
        <dbReference type="ARBA" id="ARBA00022448"/>
    </source>
</evidence>
<evidence type="ECO:0000313" key="16">
    <source>
        <dbReference type="Proteomes" id="UP001145021"/>
    </source>
</evidence>
<dbReference type="AlphaFoldDB" id="A0A9W7XJL6"/>
<keyword evidence="16" id="KW-1185">Reference proteome</keyword>
<keyword evidence="4 10" id="KW-0813">Transport</keyword>
<feature type="region of interest" description="Disordered" evidence="12">
    <location>
        <begin position="1"/>
        <end position="28"/>
    </location>
</feature>